<feature type="region of interest" description="Disordered" evidence="6">
    <location>
        <begin position="261"/>
        <end position="280"/>
    </location>
</feature>
<feature type="region of interest" description="Disordered" evidence="6">
    <location>
        <begin position="647"/>
        <end position="684"/>
    </location>
</feature>
<evidence type="ECO:0000259" key="7">
    <source>
        <dbReference type="Pfam" id="PF06886"/>
    </source>
</evidence>
<feature type="compositionally biased region" description="Low complexity" evidence="6">
    <location>
        <begin position="716"/>
        <end position="730"/>
    </location>
</feature>
<protein>
    <recommendedName>
        <fullName evidence="7">TPX2 C-terminal domain-containing protein</fullName>
    </recommendedName>
</protein>
<gene>
    <name evidence="8" type="ORF">BGZ99_004548</name>
</gene>
<dbReference type="Proteomes" id="UP000738325">
    <property type="component" value="Unassembled WGS sequence"/>
</dbReference>
<feature type="domain" description="TPX2 C-terminal" evidence="7">
    <location>
        <begin position="909"/>
        <end position="983"/>
    </location>
</feature>
<dbReference type="Pfam" id="PF06886">
    <property type="entry name" value="TPX2"/>
    <property type="match status" value="1"/>
</dbReference>
<dbReference type="PANTHER" id="PTHR14326:SF44">
    <property type="entry name" value="TARGETING PROTEIN FOR XKLP2"/>
    <property type="match status" value="1"/>
</dbReference>
<feature type="compositionally biased region" description="Low complexity" evidence="6">
    <location>
        <begin position="55"/>
        <end position="64"/>
    </location>
</feature>
<keyword evidence="9" id="KW-1185">Reference proteome</keyword>
<keyword evidence="3" id="KW-0963">Cytoplasm</keyword>
<feature type="region of interest" description="Disordered" evidence="6">
    <location>
        <begin position="292"/>
        <end position="314"/>
    </location>
</feature>
<evidence type="ECO:0000256" key="4">
    <source>
        <dbReference type="ARBA" id="ARBA00023212"/>
    </source>
</evidence>
<feature type="compositionally biased region" description="Low complexity" evidence="6">
    <location>
        <begin position="1"/>
        <end position="26"/>
    </location>
</feature>
<dbReference type="GO" id="GO:0005819">
    <property type="term" value="C:spindle"/>
    <property type="evidence" value="ECO:0007669"/>
    <property type="project" value="InterPro"/>
</dbReference>
<feature type="compositionally biased region" description="Basic and acidic residues" evidence="6">
    <location>
        <begin position="451"/>
        <end position="464"/>
    </location>
</feature>
<proteinExistence type="inferred from homology"/>
<feature type="region of interest" description="Disordered" evidence="6">
    <location>
        <begin position="851"/>
        <end position="876"/>
    </location>
</feature>
<keyword evidence="5" id="KW-0175">Coiled coil</keyword>
<comment type="subcellular location">
    <subcellularLocation>
        <location evidence="1">Cytoplasm</location>
        <location evidence="1">Cytoskeleton</location>
    </subcellularLocation>
</comment>
<dbReference type="GO" id="GO:0005874">
    <property type="term" value="C:microtubule"/>
    <property type="evidence" value="ECO:0007669"/>
    <property type="project" value="InterPro"/>
</dbReference>
<dbReference type="OrthoDB" id="1684416at2759"/>
<feature type="region of interest" description="Disordered" evidence="6">
    <location>
        <begin position="365"/>
        <end position="393"/>
    </location>
</feature>
<feature type="region of interest" description="Disordered" evidence="6">
    <location>
        <begin position="704"/>
        <end position="736"/>
    </location>
</feature>
<evidence type="ECO:0000256" key="2">
    <source>
        <dbReference type="ARBA" id="ARBA00005885"/>
    </source>
</evidence>
<feature type="compositionally biased region" description="Polar residues" evidence="6">
    <location>
        <begin position="656"/>
        <end position="673"/>
    </location>
</feature>
<feature type="coiled-coil region" evidence="5">
    <location>
        <begin position="920"/>
        <end position="947"/>
    </location>
</feature>
<feature type="compositionally biased region" description="Pro residues" evidence="6">
    <location>
        <begin position="267"/>
        <end position="277"/>
    </location>
</feature>
<dbReference type="GO" id="GO:0060236">
    <property type="term" value="P:regulation of mitotic spindle organization"/>
    <property type="evidence" value="ECO:0007669"/>
    <property type="project" value="InterPro"/>
</dbReference>
<reference evidence="8" key="1">
    <citation type="journal article" date="2020" name="Fungal Divers.">
        <title>Resolving the Mortierellaceae phylogeny through synthesis of multi-gene phylogenetics and phylogenomics.</title>
        <authorList>
            <person name="Vandepol N."/>
            <person name="Liber J."/>
            <person name="Desiro A."/>
            <person name="Na H."/>
            <person name="Kennedy M."/>
            <person name="Barry K."/>
            <person name="Grigoriev I.V."/>
            <person name="Miller A.N."/>
            <person name="O'Donnell K."/>
            <person name="Stajich J.E."/>
            <person name="Bonito G."/>
        </authorList>
    </citation>
    <scope>NUCLEOTIDE SEQUENCE</scope>
    <source>
        <strain evidence="8">REB-010B</strain>
    </source>
</reference>
<dbReference type="InterPro" id="IPR027329">
    <property type="entry name" value="TPX2_C"/>
</dbReference>
<evidence type="ECO:0000256" key="3">
    <source>
        <dbReference type="ARBA" id="ARBA00022490"/>
    </source>
</evidence>
<dbReference type="EMBL" id="JAAAIP010000286">
    <property type="protein sequence ID" value="KAG0320356.1"/>
    <property type="molecule type" value="Genomic_DNA"/>
</dbReference>
<feature type="region of interest" description="Disordered" evidence="6">
    <location>
        <begin position="1"/>
        <end position="65"/>
    </location>
</feature>
<comment type="similarity">
    <text evidence="2">Belongs to the TPX2 family.</text>
</comment>
<feature type="compositionally biased region" description="Low complexity" evidence="6">
    <location>
        <begin position="370"/>
        <end position="385"/>
    </location>
</feature>
<name>A0A9P6RHN1_9FUNG</name>
<feature type="compositionally biased region" description="Polar residues" evidence="6">
    <location>
        <begin position="1219"/>
        <end position="1230"/>
    </location>
</feature>
<accession>A0A9P6RHN1</accession>
<evidence type="ECO:0000256" key="5">
    <source>
        <dbReference type="SAM" id="Coils"/>
    </source>
</evidence>
<feature type="region of interest" description="Disordered" evidence="6">
    <location>
        <begin position="436"/>
        <end position="465"/>
    </location>
</feature>
<evidence type="ECO:0000313" key="8">
    <source>
        <dbReference type="EMBL" id="KAG0320356.1"/>
    </source>
</evidence>
<dbReference type="InterPro" id="IPR009675">
    <property type="entry name" value="TPX2_fam"/>
</dbReference>
<keyword evidence="4" id="KW-0206">Cytoskeleton</keyword>
<feature type="region of interest" description="Disordered" evidence="6">
    <location>
        <begin position="1169"/>
        <end position="1272"/>
    </location>
</feature>
<organism evidence="8 9">
    <name type="scientific">Dissophora globulifera</name>
    <dbReference type="NCBI Taxonomy" id="979702"/>
    <lineage>
        <taxon>Eukaryota</taxon>
        <taxon>Fungi</taxon>
        <taxon>Fungi incertae sedis</taxon>
        <taxon>Mucoromycota</taxon>
        <taxon>Mortierellomycotina</taxon>
        <taxon>Mortierellomycetes</taxon>
        <taxon>Mortierellales</taxon>
        <taxon>Mortierellaceae</taxon>
        <taxon>Dissophora</taxon>
    </lineage>
</organism>
<feature type="compositionally biased region" description="Basic and acidic residues" evidence="6">
    <location>
        <begin position="1238"/>
        <end position="1251"/>
    </location>
</feature>
<dbReference type="PANTHER" id="PTHR14326">
    <property type="entry name" value="TARGETING PROTEIN FOR XKLP2"/>
    <property type="match status" value="1"/>
</dbReference>
<comment type="caution">
    <text evidence="8">The sequence shown here is derived from an EMBL/GenBank/DDBJ whole genome shotgun (WGS) entry which is preliminary data.</text>
</comment>
<evidence type="ECO:0000256" key="6">
    <source>
        <dbReference type="SAM" id="MobiDB-lite"/>
    </source>
</evidence>
<sequence length="1286" mass="140777">MHRASATSTLASTSSTAGIAGITTTTTRRESTESTAQRSGLHGLETRRPPAPPVSSTTSSFSSSNVKGLSYNDLLPQQTRRALSVLSTTGTKNTKNPFSLFGNATRGSGTATSVAYNANASSELFGKHDPDNPFLDQPPQKLFKSTHNNNTESLTSTRHSNRLSVDSSSYTNGINSIQHSTPSLPQPGLLAQRPKLLLTRVLPTNRTHNVGGQSVTPVPASIPTVPSSTLAPTTPKAPTVSTVTDVSADATTASTGTKGNYGFAIPELPPSTTPKQPPKTDYYHFLRRAAATDESSADESSDVDHGVDSSRRHKGSSFMEYARKSLMQHPTASPRAAIRKLSKVAAESHGRPTLTDLLSASDAEDVIDSRQQQQQRQQKQQQQQQPTMELTQQSFAKPDTPFTFESTFLPPLNLTTKENSQLSNVRPSIVPIASRSDVAPDIVSPTSSGDGSHDEGAESTKDEQSNGQFANDLQHLGDANNRVLDLRTERPEGLTHDRDALSYAESLSVLRPSIARRTAPYKVPTVNERETLRSNRLPGYRARPLDPKVFTSAGDLGVPRIPKAPLTVPISPAFSKPRVKDYSRGSGIVPIQPTFSSRLEAAVKSNQSARIPANRLQTALTGGAQTRGGSAVSTTARRTVLSVPDVNQVRPRPNDTVPSSSDELATEPLSTADTTTTTTTNRPGIGSRFKALFAKPVGNTIPNATRGALVREEVPTSATTTDQSSDDQAAPKLAHRQARRPLTKPVPFRFATDEVLRKRHNMFQSRRSPPRTVAAERPKDIRPTENANNFKRQQPPLKRMTVPVPFQLATQRRAEVYAHLHNNSNHKDGDTQPPPTTMVARRRSRLAGLAPLRSSLPPGATATGARKLPFRPTVPISPKLGRHAPVRALQPMRFLLKKSTKELTQPHEFHFHSDQRARERVTLERSAKQREQELEQLRQRTTKFNMERDQRLRVRESLERTFRAQPIKHYQSTNIHKAKKSLTQPVSPMIGEKRKRHEMEMQYLAQQQQQELQALGESASQANPFQVLAPVVRQDALVLPGLNADIGRDLYREFEEAKILQERHRTLQEQLTRQERRQLELANSSHATIHQPPIRLSFPLNPDMEALQQTDKPALLSRSTYAAPSLIAHPDTLQELPNFTPALPAVKDSFGGSNYHRLSRDLRRISLNGRRSSGGIAGNRGRVSDTGSKSSGSGSGGRPSLEGKKTDVDNNAGGYYPFTRSQAPTGTLEPSQPAAGRSTREAAGDNEDRRRSGSFIPLDMTEAPRPALNRSKGPLVIDHTLTLSDL</sequence>
<evidence type="ECO:0000313" key="9">
    <source>
        <dbReference type="Proteomes" id="UP000738325"/>
    </source>
</evidence>
<evidence type="ECO:0000256" key="1">
    <source>
        <dbReference type="ARBA" id="ARBA00004245"/>
    </source>
</evidence>